<dbReference type="AlphaFoldDB" id="K0SDG5"/>
<dbReference type="FunFam" id="2.30.180.10:FF:000032">
    <property type="entry name" value="Fasciclin domain-containing protein, putative"/>
    <property type="match status" value="1"/>
</dbReference>
<dbReference type="InterPro" id="IPR050904">
    <property type="entry name" value="Adhesion/Biosynth-related"/>
</dbReference>
<dbReference type="InterPro" id="IPR036378">
    <property type="entry name" value="FAS1_dom_sf"/>
</dbReference>
<feature type="domain" description="FAS1" evidence="3">
    <location>
        <begin position="424"/>
        <end position="552"/>
    </location>
</feature>
<feature type="domain" description="FAS1" evidence="3">
    <location>
        <begin position="338"/>
        <end position="406"/>
    </location>
</feature>
<dbReference type="Proteomes" id="UP000266841">
    <property type="component" value="Unassembled WGS sequence"/>
</dbReference>
<gene>
    <name evidence="4" type="ORF">THAOC_16369</name>
</gene>
<protein>
    <recommendedName>
        <fullName evidence="3">FAS1 domain-containing protein</fullName>
    </recommendedName>
</protein>
<dbReference type="SUPFAM" id="SSF82153">
    <property type="entry name" value="FAS1 domain"/>
    <property type="match status" value="4"/>
</dbReference>
<evidence type="ECO:0000313" key="4">
    <source>
        <dbReference type="EMBL" id="EJK62999.1"/>
    </source>
</evidence>
<feature type="domain" description="FAS1" evidence="3">
    <location>
        <begin position="190"/>
        <end position="330"/>
    </location>
</feature>
<dbReference type="eggNOG" id="KOG1437">
    <property type="taxonomic scope" value="Eukaryota"/>
</dbReference>
<accession>K0SDG5</accession>
<dbReference type="Gene3D" id="2.30.180.10">
    <property type="entry name" value="FAS1 domain"/>
    <property type="match status" value="4"/>
</dbReference>
<feature type="chain" id="PRO_5003837063" description="FAS1 domain-containing protein" evidence="2">
    <location>
        <begin position="21"/>
        <end position="656"/>
    </location>
</feature>
<dbReference type="PANTHER" id="PTHR10900:SF77">
    <property type="entry name" value="FI19380P1"/>
    <property type="match status" value="1"/>
</dbReference>
<comment type="caution">
    <text evidence="4">The sequence shown here is derived from an EMBL/GenBank/DDBJ whole genome shotgun (WGS) entry which is preliminary data.</text>
</comment>
<proteinExistence type="predicted"/>
<feature type="region of interest" description="Disordered" evidence="1">
    <location>
        <begin position="581"/>
        <end position="609"/>
    </location>
</feature>
<evidence type="ECO:0000256" key="1">
    <source>
        <dbReference type="SAM" id="MobiDB-lite"/>
    </source>
</evidence>
<dbReference type="OrthoDB" id="44517at2759"/>
<sequence length="656" mass="70622">MAVASRSLAAASLFVQLAVCQENLYEVLSRSKQFETFATTALSTGLDGALNEPAPQSFTVFAPTDDAFDALPQDLAEKLLSDESDGLWLPQLQDLMFYHVIEGKTFTFDMTDGSKAKSVNFSGDSMSFTQNPLQINGESTVLANYYDAEVDNGVLHAIDKGMALRAQVWHKLRILTSPPLPAVLTPPSVSKNVEEILRSLGGFSRWLAAMDGTRLSGSLLSGPGPYTVFAPTDSAFDKFPGSYEFIKNMLIPAKIDQVQSILRHHVIPDKNLLITALESGELDTLNEDTARVMVSSSFGDPPVVTVEGADVIAWNFIATKSPIAGPTDRIAQALEETEFTIYEFANTTTGFKTFATALQLAGLVSDSGEGSYTVFMPNDAAFERLPSEQLNKLLDPVWKPQTDRLLIVIRLTRNSKVLEPPSFNRNIMATISGNDDLSILTSLLDAAGLGDVLAGKGPLTLFAPSDNAFESLLQGTIEFLLLDESRDVLTKILEYHVLARNGVSSSLTNGSTMTLSGDALSISLENTVDDSTIVVADIIASNGIVQILDSILLPPGISLSDLVVPTQILEEVDEEQNKLNEVVEEEDQSQTSTILAEAGAEETESSEVVGDEEIDEYAVAPVATSDTVATTDFSGSRQIEFPCFLGGLAFGLAFLV</sequence>
<dbReference type="InterPro" id="IPR000782">
    <property type="entry name" value="FAS1_domain"/>
</dbReference>
<reference evidence="4 5" key="1">
    <citation type="journal article" date="2012" name="Genome Biol.">
        <title>Genome and low-iron response of an oceanic diatom adapted to chronic iron limitation.</title>
        <authorList>
            <person name="Lommer M."/>
            <person name="Specht M."/>
            <person name="Roy A.S."/>
            <person name="Kraemer L."/>
            <person name="Andreson R."/>
            <person name="Gutowska M.A."/>
            <person name="Wolf J."/>
            <person name="Bergner S.V."/>
            <person name="Schilhabel M.B."/>
            <person name="Klostermeier U.C."/>
            <person name="Beiko R.G."/>
            <person name="Rosenstiel P."/>
            <person name="Hippler M."/>
            <person name="Laroche J."/>
        </authorList>
    </citation>
    <scope>NUCLEOTIDE SEQUENCE [LARGE SCALE GENOMIC DNA]</scope>
    <source>
        <strain evidence="4 5">CCMP1005</strain>
    </source>
</reference>
<evidence type="ECO:0000256" key="2">
    <source>
        <dbReference type="SAM" id="SignalP"/>
    </source>
</evidence>
<dbReference type="PROSITE" id="PS50213">
    <property type="entry name" value="FAS1"/>
    <property type="match status" value="4"/>
</dbReference>
<organism evidence="4 5">
    <name type="scientific">Thalassiosira oceanica</name>
    <name type="common">Marine diatom</name>
    <dbReference type="NCBI Taxonomy" id="159749"/>
    <lineage>
        <taxon>Eukaryota</taxon>
        <taxon>Sar</taxon>
        <taxon>Stramenopiles</taxon>
        <taxon>Ochrophyta</taxon>
        <taxon>Bacillariophyta</taxon>
        <taxon>Coscinodiscophyceae</taxon>
        <taxon>Thalassiosirophycidae</taxon>
        <taxon>Thalassiosirales</taxon>
        <taxon>Thalassiosiraceae</taxon>
        <taxon>Thalassiosira</taxon>
    </lineage>
</organism>
<dbReference type="EMBL" id="AGNL01018490">
    <property type="protein sequence ID" value="EJK62999.1"/>
    <property type="molecule type" value="Genomic_DNA"/>
</dbReference>
<feature type="compositionally biased region" description="Acidic residues" evidence="1">
    <location>
        <begin position="599"/>
        <end position="609"/>
    </location>
</feature>
<feature type="signal peptide" evidence="2">
    <location>
        <begin position="1"/>
        <end position="20"/>
    </location>
</feature>
<dbReference type="PANTHER" id="PTHR10900">
    <property type="entry name" value="PERIOSTIN-RELATED"/>
    <property type="match status" value="1"/>
</dbReference>
<evidence type="ECO:0000313" key="5">
    <source>
        <dbReference type="Proteomes" id="UP000266841"/>
    </source>
</evidence>
<dbReference type="SMART" id="SM00554">
    <property type="entry name" value="FAS1"/>
    <property type="match status" value="3"/>
</dbReference>
<dbReference type="Pfam" id="PF02469">
    <property type="entry name" value="Fasciclin"/>
    <property type="match status" value="4"/>
</dbReference>
<name>K0SDG5_THAOC</name>
<feature type="domain" description="FAS1" evidence="3">
    <location>
        <begin position="21"/>
        <end position="162"/>
    </location>
</feature>
<keyword evidence="2" id="KW-0732">Signal</keyword>
<dbReference type="GO" id="GO:0005615">
    <property type="term" value="C:extracellular space"/>
    <property type="evidence" value="ECO:0007669"/>
    <property type="project" value="TreeGrafter"/>
</dbReference>
<keyword evidence="5" id="KW-1185">Reference proteome</keyword>
<evidence type="ECO:0000259" key="3">
    <source>
        <dbReference type="PROSITE" id="PS50213"/>
    </source>
</evidence>